<protein>
    <submittedName>
        <fullName evidence="9">Nitrite reductase small subunit NirD</fullName>
    </submittedName>
</protein>
<dbReference type="OrthoDB" id="3213360at2"/>
<dbReference type="GO" id="GO:0051537">
    <property type="term" value="F:2 iron, 2 sulfur cluster binding"/>
    <property type="evidence" value="ECO:0007669"/>
    <property type="project" value="UniProtKB-KW"/>
</dbReference>
<reference evidence="9 10" key="1">
    <citation type="submission" date="2019-11" db="EMBL/GenBank/DDBJ databases">
        <authorList>
            <person name="Yuan L."/>
        </authorList>
    </citation>
    <scope>NUCLEOTIDE SEQUENCE [LARGE SCALE GENOMIC DNA]</scope>
    <source>
        <strain evidence="9 10">TRM43335</strain>
    </source>
</reference>
<accession>A0A6G2B9K5</accession>
<keyword evidence="1" id="KW-0001">2Fe-2S</keyword>
<organism evidence="9 10">
    <name type="scientific">Streptomyces taklimakanensis</name>
    <dbReference type="NCBI Taxonomy" id="2569853"/>
    <lineage>
        <taxon>Bacteria</taxon>
        <taxon>Bacillati</taxon>
        <taxon>Actinomycetota</taxon>
        <taxon>Actinomycetes</taxon>
        <taxon>Kitasatosporales</taxon>
        <taxon>Streptomycetaceae</taxon>
        <taxon>Streptomyces</taxon>
    </lineage>
</organism>
<keyword evidence="3" id="KW-0560">Oxidoreductase</keyword>
<dbReference type="Proteomes" id="UP000473014">
    <property type="component" value="Unassembled WGS sequence"/>
</dbReference>
<evidence type="ECO:0000259" key="8">
    <source>
        <dbReference type="PROSITE" id="PS51296"/>
    </source>
</evidence>
<dbReference type="InterPro" id="IPR012748">
    <property type="entry name" value="Rieske-like_NirD"/>
</dbReference>
<dbReference type="NCBIfam" id="TIGR02378">
    <property type="entry name" value="nirD_assim_sml"/>
    <property type="match status" value="1"/>
</dbReference>
<proteinExistence type="predicted"/>
<dbReference type="GO" id="GO:0008942">
    <property type="term" value="F:nitrite reductase [NAD(P)H] activity"/>
    <property type="evidence" value="ECO:0007669"/>
    <property type="project" value="InterPro"/>
</dbReference>
<sequence>MTVTTVENAPTATPTATPTAAPGRAAGPVHAPVEVRVGDGWAAVCGLADLVPGRGVAALLPDGRQIAVFRDRSGRTYAISNRDPFTGAQVLSRGLLGSAQGRTFVASPLLKQRFELATGRCLDDEEVSVPTYEVRVR</sequence>
<evidence type="ECO:0000256" key="4">
    <source>
        <dbReference type="ARBA" id="ARBA00023004"/>
    </source>
</evidence>
<dbReference type="GO" id="GO:0016705">
    <property type="term" value="F:oxidoreductase activity, acting on paired donors, with incorporation or reduction of molecular oxygen"/>
    <property type="evidence" value="ECO:0007669"/>
    <property type="project" value="UniProtKB-ARBA"/>
</dbReference>
<dbReference type="PROSITE" id="PS51300">
    <property type="entry name" value="NIRD"/>
    <property type="match status" value="1"/>
</dbReference>
<feature type="compositionally biased region" description="Low complexity" evidence="7">
    <location>
        <begin position="9"/>
        <end position="27"/>
    </location>
</feature>
<keyword evidence="2" id="KW-0479">Metal-binding</keyword>
<dbReference type="InterPro" id="IPR017881">
    <property type="entry name" value="NirD"/>
</dbReference>
<dbReference type="GO" id="GO:0042128">
    <property type="term" value="P:nitrate assimilation"/>
    <property type="evidence" value="ECO:0007669"/>
    <property type="project" value="UniProtKB-KW"/>
</dbReference>
<dbReference type="GO" id="GO:0004497">
    <property type="term" value="F:monooxygenase activity"/>
    <property type="evidence" value="ECO:0007669"/>
    <property type="project" value="UniProtKB-ARBA"/>
</dbReference>
<keyword evidence="5" id="KW-0411">Iron-sulfur</keyword>
<dbReference type="PANTHER" id="PTHR40562:SF1">
    <property type="entry name" value="NITRITE REDUCTASE (NADH) SMALL SUBUNIT"/>
    <property type="match status" value="1"/>
</dbReference>
<dbReference type="CDD" id="cd03529">
    <property type="entry name" value="Rieske_NirD"/>
    <property type="match status" value="1"/>
</dbReference>
<keyword evidence="10" id="KW-1185">Reference proteome</keyword>
<keyword evidence="4" id="KW-0408">Iron</keyword>
<evidence type="ECO:0000256" key="5">
    <source>
        <dbReference type="ARBA" id="ARBA00023014"/>
    </source>
</evidence>
<evidence type="ECO:0000256" key="6">
    <source>
        <dbReference type="ARBA" id="ARBA00023063"/>
    </source>
</evidence>
<dbReference type="InterPro" id="IPR017941">
    <property type="entry name" value="Rieske_2Fe-2S"/>
</dbReference>
<evidence type="ECO:0000256" key="2">
    <source>
        <dbReference type="ARBA" id="ARBA00022723"/>
    </source>
</evidence>
<dbReference type="EMBL" id="WIXO01000001">
    <property type="protein sequence ID" value="MTE18951.1"/>
    <property type="molecule type" value="Genomic_DNA"/>
</dbReference>
<dbReference type="PANTHER" id="PTHR40562">
    <property type="match status" value="1"/>
</dbReference>
<evidence type="ECO:0000256" key="1">
    <source>
        <dbReference type="ARBA" id="ARBA00022714"/>
    </source>
</evidence>
<keyword evidence="6" id="KW-0534">Nitrate assimilation</keyword>
<evidence type="ECO:0000256" key="7">
    <source>
        <dbReference type="SAM" id="MobiDB-lite"/>
    </source>
</evidence>
<dbReference type="Gene3D" id="2.102.10.10">
    <property type="entry name" value="Rieske [2Fe-2S] iron-sulphur domain"/>
    <property type="match status" value="1"/>
</dbReference>
<dbReference type="Pfam" id="PF13806">
    <property type="entry name" value="Rieske_2"/>
    <property type="match status" value="1"/>
</dbReference>
<feature type="region of interest" description="Disordered" evidence="7">
    <location>
        <begin position="1"/>
        <end position="27"/>
    </location>
</feature>
<comment type="caution">
    <text evidence="9">The sequence shown here is derived from an EMBL/GenBank/DDBJ whole genome shotgun (WGS) entry which is preliminary data.</text>
</comment>
<dbReference type="RefSeq" id="WP_155070439.1">
    <property type="nucleotide sequence ID" value="NZ_WIXO01000001.1"/>
</dbReference>
<dbReference type="SUPFAM" id="SSF50022">
    <property type="entry name" value="ISP domain"/>
    <property type="match status" value="1"/>
</dbReference>
<dbReference type="AlphaFoldDB" id="A0A6G2B9K5"/>
<dbReference type="PROSITE" id="PS51296">
    <property type="entry name" value="RIESKE"/>
    <property type="match status" value="1"/>
</dbReference>
<evidence type="ECO:0000256" key="3">
    <source>
        <dbReference type="ARBA" id="ARBA00023002"/>
    </source>
</evidence>
<evidence type="ECO:0000313" key="10">
    <source>
        <dbReference type="Proteomes" id="UP000473014"/>
    </source>
</evidence>
<evidence type="ECO:0000313" key="9">
    <source>
        <dbReference type="EMBL" id="MTE18951.1"/>
    </source>
</evidence>
<feature type="domain" description="Rieske" evidence="8">
    <location>
        <begin position="42"/>
        <end position="137"/>
    </location>
</feature>
<dbReference type="InterPro" id="IPR036922">
    <property type="entry name" value="Rieske_2Fe-2S_sf"/>
</dbReference>
<name>A0A6G2B9K5_9ACTN</name>
<gene>
    <name evidence="9" type="primary">nirD</name>
    <name evidence="9" type="ORF">F0L17_07360</name>
</gene>
<dbReference type="GO" id="GO:0046872">
    <property type="term" value="F:metal ion binding"/>
    <property type="evidence" value="ECO:0007669"/>
    <property type="project" value="UniProtKB-KW"/>
</dbReference>